<reference evidence="2" key="1">
    <citation type="journal article" date="2023" name="Genome Biol. Evol.">
        <title>First Whole Genome Sequence and Flow Cytometry Genome Size Data for the Lichen-Forming Fungus Ramalina farinacea (Ascomycota).</title>
        <authorList>
            <person name="Llewellyn T."/>
            <person name="Mian S."/>
            <person name="Hill R."/>
            <person name="Leitch I.J."/>
            <person name="Gaya E."/>
        </authorList>
    </citation>
    <scope>NUCLEOTIDE SEQUENCE</scope>
    <source>
        <strain evidence="2">LIQ254RAFAR</strain>
    </source>
</reference>
<dbReference type="EMBL" id="JAPUFD010000015">
    <property type="protein sequence ID" value="MDI1491651.1"/>
    <property type="molecule type" value="Genomic_DNA"/>
</dbReference>
<evidence type="ECO:0000313" key="2">
    <source>
        <dbReference type="EMBL" id="MDI1491651.1"/>
    </source>
</evidence>
<dbReference type="AlphaFoldDB" id="A0AA43QUU5"/>
<comment type="caution">
    <text evidence="2">The sequence shown here is derived from an EMBL/GenBank/DDBJ whole genome shotgun (WGS) entry which is preliminary data.</text>
</comment>
<feature type="chain" id="PRO_5041470852" evidence="1">
    <location>
        <begin position="24"/>
        <end position="204"/>
    </location>
</feature>
<keyword evidence="3" id="KW-1185">Reference proteome</keyword>
<gene>
    <name evidence="2" type="ORF">OHK93_002860</name>
</gene>
<feature type="signal peptide" evidence="1">
    <location>
        <begin position="1"/>
        <end position="23"/>
    </location>
</feature>
<evidence type="ECO:0000313" key="3">
    <source>
        <dbReference type="Proteomes" id="UP001161017"/>
    </source>
</evidence>
<organism evidence="2 3">
    <name type="scientific">Ramalina farinacea</name>
    <dbReference type="NCBI Taxonomy" id="258253"/>
    <lineage>
        <taxon>Eukaryota</taxon>
        <taxon>Fungi</taxon>
        <taxon>Dikarya</taxon>
        <taxon>Ascomycota</taxon>
        <taxon>Pezizomycotina</taxon>
        <taxon>Lecanoromycetes</taxon>
        <taxon>OSLEUM clade</taxon>
        <taxon>Lecanoromycetidae</taxon>
        <taxon>Lecanorales</taxon>
        <taxon>Lecanorineae</taxon>
        <taxon>Ramalinaceae</taxon>
        <taxon>Ramalina</taxon>
    </lineage>
</organism>
<protein>
    <submittedName>
        <fullName evidence="2">Uncharacterized protein</fullName>
    </submittedName>
</protein>
<keyword evidence="1" id="KW-0732">Signal</keyword>
<accession>A0AA43QUU5</accession>
<proteinExistence type="predicted"/>
<sequence>MHIHRFSSILILLLTTLPTSLIAAPNKEWVQCEKNPKGVRSMAPFPSHCRTLAEIIRNKQFASMPMIFDGRSDWPGLPHIPVPYETSYETCFVRFEPNELDPSSKPGSNFAAYRFFAAAMQSMIEICFNVHPGQESKDYIYTYAISDADVVPLGTGKWQGSMTGPGLNPAGSANVTAEGGGFNDTVIVGSWANGPAEQGRVDVT</sequence>
<dbReference type="Proteomes" id="UP001161017">
    <property type="component" value="Unassembled WGS sequence"/>
</dbReference>
<name>A0AA43QUU5_9LECA</name>
<evidence type="ECO:0000256" key="1">
    <source>
        <dbReference type="SAM" id="SignalP"/>
    </source>
</evidence>